<sequence>MQQLPLELVYSIFELVYYGHQYRVDYFTLSSCCLVCKPWTPYAQRLLLRDIHLDLSTDQSSLPAWSISSDAAKLLLSGSSNLGTHVRVLSVTLKTASTDVESLASIMSSCPKLYELAFHSAAMYAFSDDDMAALEAVVKGGVRIRSLIVMGFGVQSPAIYQLISLWPSIQFLRIGSEFVASPPPYPSNLALYELALHRLPSPEIVTWLLASSKDTLRIFDCRDILSHGLTSILSPYAPSLRSVRLLRYSEQTANFLSLCINLEEFAVYHIPLVTGFKNLPQSIEHFVFLNPTWSGSHTLQPVIAAVKSLQKLHTVTCDEDSASHRHFPELVAECEGRGIGLKSDALPLWRYDDAVMVNKFPRGRSVANWVLMEDALE</sequence>
<dbReference type="STRING" id="933084.A0A067Q892"/>
<reference evidence="2" key="1">
    <citation type="journal article" date="2014" name="Proc. Natl. Acad. Sci. U.S.A.">
        <title>Extensive sampling of basidiomycete genomes demonstrates inadequacy of the white-rot/brown-rot paradigm for wood decay fungi.</title>
        <authorList>
            <person name="Riley R."/>
            <person name="Salamov A.A."/>
            <person name="Brown D.W."/>
            <person name="Nagy L.G."/>
            <person name="Floudas D."/>
            <person name="Held B.W."/>
            <person name="Levasseur A."/>
            <person name="Lombard V."/>
            <person name="Morin E."/>
            <person name="Otillar R."/>
            <person name="Lindquist E.A."/>
            <person name="Sun H."/>
            <person name="LaButti K.M."/>
            <person name="Schmutz J."/>
            <person name="Jabbour D."/>
            <person name="Luo H."/>
            <person name="Baker S.E."/>
            <person name="Pisabarro A.G."/>
            <person name="Walton J.D."/>
            <person name="Blanchette R.A."/>
            <person name="Henrissat B."/>
            <person name="Martin F."/>
            <person name="Cullen D."/>
            <person name="Hibbett D.S."/>
            <person name="Grigoriev I.V."/>
        </authorList>
    </citation>
    <scope>NUCLEOTIDE SEQUENCE [LARGE SCALE GENOMIC DNA]</scope>
    <source>
        <strain evidence="2">MUCL 33604</strain>
    </source>
</reference>
<dbReference type="AlphaFoldDB" id="A0A067Q892"/>
<dbReference type="InParanoid" id="A0A067Q892"/>
<name>A0A067Q892_9AGAM</name>
<keyword evidence="2" id="KW-1185">Reference proteome</keyword>
<gene>
    <name evidence="1" type="ORF">JAAARDRAFT_149190</name>
</gene>
<evidence type="ECO:0000313" key="2">
    <source>
        <dbReference type="Proteomes" id="UP000027265"/>
    </source>
</evidence>
<dbReference type="Gene3D" id="3.80.10.10">
    <property type="entry name" value="Ribonuclease Inhibitor"/>
    <property type="match status" value="1"/>
</dbReference>
<dbReference type="OrthoDB" id="270763at2759"/>
<organism evidence="1 2">
    <name type="scientific">Jaapia argillacea MUCL 33604</name>
    <dbReference type="NCBI Taxonomy" id="933084"/>
    <lineage>
        <taxon>Eukaryota</taxon>
        <taxon>Fungi</taxon>
        <taxon>Dikarya</taxon>
        <taxon>Basidiomycota</taxon>
        <taxon>Agaricomycotina</taxon>
        <taxon>Agaricomycetes</taxon>
        <taxon>Agaricomycetidae</taxon>
        <taxon>Jaapiales</taxon>
        <taxon>Jaapiaceae</taxon>
        <taxon>Jaapia</taxon>
    </lineage>
</organism>
<dbReference type="EMBL" id="KL197711">
    <property type="protein sequence ID" value="KDQ62370.1"/>
    <property type="molecule type" value="Genomic_DNA"/>
</dbReference>
<evidence type="ECO:0008006" key="3">
    <source>
        <dbReference type="Google" id="ProtNLM"/>
    </source>
</evidence>
<dbReference type="SUPFAM" id="SSF52047">
    <property type="entry name" value="RNI-like"/>
    <property type="match status" value="1"/>
</dbReference>
<evidence type="ECO:0000313" key="1">
    <source>
        <dbReference type="EMBL" id="KDQ62370.1"/>
    </source>
</evidence>
<protein>
    <recommendedName>
        <fullName evidence="3">F-box domain-containing protein</fullName>
    </recommendedName>
</protein>
<dbReference type="HOGENOM" id="CLU_039327_1_0_1"/>
<dbReference type="Proteomes" id="UP000027265">
    <property type="component" value="Unassembled WGS sequence"/>
</dbReference>
<dbReference type="InterPro" id="IPR032675">
    <property type="entry name" value="LRR_dom_sf"/>
</dbReference>
<proteinExistence type="predicted"/>
<accession>A0A067Q892</accession>